<sequence>MPFTREQKSEISTIISDTITALLDNEKFIETLSNKIMQVIEIQVCKITAPLISEIEEVKKSNVTLTQELDNLRQYTRRNSLRIFGIKEDINEDVERKIIETFNTYCNVNMKAESIDRCHRIGKPSDNINKPRAIIVKFTSYRYKNLIYRSKTKFRNTKIVIKEDLTRTRLELYKEACSKFGFKNVWTVDGVIKTKIKGRAVSINKMDDLDAEEQPMNHAN</sequence>
<dbReference type="Proteomes" id="UP001329430">
    <property type="component" value="Chromosome 1"/>
</dbReference>
<reference evidence="2 3" key="2">
    <citation type="journal article" date="2024" name="Insects">
        <title>An Improved Chromosome-Level Genome Assembly of the Firefly Pyrocoelia pectoralis.</title>
        <authorList>
            <person name="Fu X."/>
            <person name="Meyer-Rochow V.B."/>
            <person name="Ballantyne L."/>
            <person name="Zhu X."/>
        </authorList>
    </citation>
    <scope>NUCLEOTIDE SEQUENCE [LARGE SCALE GENOMIC DNA]</scope>
    <source>
        <strain evidence="2">XCY_ONT2</strain>
    </source>
</reference>
<accession>A0AAN7VUW4</accession>
<protein>
    <submittedName>
        <fullName evidence="2">Uncharacterized protein</fullName>
    </submittedName>
</protein>
<dbReference type="PANTHER" id="PTHR11505">
    <property type="entry name" value="L1 TRANSPOSABLE ELEMENT-RELATED"/>
    <property type="match status" value="1"/>
</dbReference>
<organism evidence="2 3">
    <name type="scientific">Pyrocoelia pectoralis</name>
    <dbReference type="NCBI Taxonomy" id="417401"/>
    <lineage>
        <taxon>Eukaryota</taxon>
        <taxon>Metazoa</taxon>
        <taxon>Ecdysozoa</taxon>
        <taxon>Arthropoda</taxon>
        <taxon>Hexapoda</taxon>
        <taxon>Insecta</taxon>
        <taxon>Pterygota</taxon>
        <taxon>Neoptera</taxon>
        <taxon>Endopterygota</taxon>
        <taxon>Coleoptera</taxon>
        <taxon>Polyphaga</taxon>
        <taxon>Elateriformia</taxon>
        <taxon>Elateroidea</taxon>
        <taxon>Lampyridae</taxon>
        <taxon>Lampyrinae</taxon>
        <taxon>Pyrocoelia</taxon>
    </lineage>
</organism>
<evidence type="ECO:0000313" key="1">
    <source>
        <dbReference type="EMBL" id="KAK5641132.1"/>
    </source>
</evidence>
<dbReference type="InterPro" id="IPR004244">
    <property type="entry name" value="Transposase_22"/>
</dbReference>
<evidence type="ECO:0000313" key="2">
    <source>
        <dbReference type="EMBL" id="KAK5650876.1"/>
    </source>
</evidence>
<gene>
    <name evidence="2" type="ORF">RI129_001905</name>
    <name evidence="1" type="ORF">RI129_009679</name>
</gene>
<comment type="caution">
    <text evidence="2">The sequence shown here is derived from an EMBL/GenBank/DDBJ whole genome shotgun (WGS) entry which is preliminary data.</text>
</comment>
<dbReference type="AlphaFoldDB" id="A0AAN7VUW4"/>
<name>A0AAN7VUW4_9COLE</name>
<dbReference type="EMBL" id="JAVRBK010000001">
    <property type="protein sequence ID" value="KAK5650876.1"/>
    <property type="molecule type" value="Genomic_DNA"/>
</dbReference>
<dbReference type="EMBL" id="JAVRBK010000007">
    <property type="protein sequence ID" value="KAK5641132.1"/>
    <property type="molecule type" value="Genomic_DNA"/>
</dbReference>
<keyword evidence="3" id="KW-1185">Reference proteome</keyword>
<dbReference type="Proteomes" id="UP001329430">
    <property type="component" value="Chromosome 7"/>
</dbReference>
<evidence type="ECO:0000313" key="3">
    <source>
        <dbReference type="Proteomes" id="UP001329430"/>
    </source>
</evidence>
<proteinExistence type="predicted"/>
<reference evidence="2" key="1">
    <citation type="submission" date="2023-06" db="EMBL/GenBank/DDBJ databases">
        <authorList>
            <person name="Fu X."/>
            <person name="Zhu X."/>
        </authorList>
    </citation>
    <scope>NUCLEOTIDE SEQUENCE</scope>
    <source>
        <strain evidence="2">XCY_ONT2</strain>
        <tissue evidence="2">Whole body</tissue>
    </source>
</reference>
<dbReference type="Gene3D" id="3.30.70.1820">
    <property type="entry name" value="L1 transposable element, RRM domain"/>
    <property type="match status" value="1"/>
</dbReference>